<evidence type="ECO:0000256" key="1">
    <source>
        <dbReference type="ARBA" id="ARBA00004123"/>
    </source>
</evidence>
<evidence type="ECO:0000256" key="5">
    <source>
        <dbReference type="ARBA" id="ARBA00023242"/>
    </source>
</evidence>
<comment type="caution">
    <text evidence="9">The sequence shown here is derived from an EMBL/GenBank/DDBJ whole genome shotgun (WGS) entry which is preliminary data.</text>
</comment>
<dbReference type="OrthoDB" id="1607513at2759"/>
<dbReference type="EMBL" id="CAJNOR010010693">
    <property type="protein sequence ID" value="CAF1655958.1"/>
    <property type="molecule type" value="Genomic_DNA"/>
</dbReference>
<feature type="compositionally biased region" description="Low complexity" evidence="6">
    <location>
        <begin position="343"/>
        <end position="360"/>
    </location>
</feature>
<dbReference type="GO" id="GO:0005634">
    <property type="term" value="C:nucleus"/>
    <property type="evidence" value="ECO:0007669"/>
    <property type="project" value="UniProtKB-SubCell"/>
</dbReference>
<name>A0A816F069_ADIRI</name>
<dbReference type="PANTHER" id="PTHR46481:SF10">
    <property type="entry name" value="ZINC FINGER BED DOMAIN-CONTAINING PROTEIN 39"/>
    <property type="match status" value="1"/>
</dbReference>
<dbReference type="InterPro" id="IPR008906">
    <property type="entry name" value="HATC_C_dom"/>
</dbReference>
<keyword evidence="3" id="KW-0863">Zinc-finger</keyword>
<gene>
    <name evidence="8" type="ORF">EDS130_LOCUS41797</name>
    <name evidence="9" type="ORF">XAT740_LOCUS55917</name>
</gene>
<comment type="subcellular location">
    <subcellularLocation>
        <location evidence="1">Nucleus</location>
    </subcellularLocation>
</comment>
<feature type="region of interest" description="Disordered" evidence="6">
    <location>
        <begin position="343"/>
        <end position="416"/>
    </location>
</feature>
<dbReference type="AlphaFoldDB" id="A0A816F069"/>
<dbReference type="SUPFAM" id="SSF53098">
    <property type="entry name" value="Ribonuclease H-like"/>
    <property type="match status" value="1"/>
</dbReference>
<dbReference type="EMBL" id="CAJNOJ010000570">
    <property type="protein sequence ID" value="CAF1487278.1"/>
    <property type="molecule type" value="Genomic_DNA"/>
</dbReference>
<evidence type="ECO:0000313" key="9">
    <source>
        <dbReference type="EMBL" id="CAF1655958.1"/>
    </source>
</evidence>
<dbReference type="Pfam" id="PF05699">
    <property type="entry name" value="Dimer_Tnp_hAT"/>
    <property type="match status" value="1"/>
</dbReference>
<evidence type="ECO:0000259" key="7">
    <source>
        <dbReference type="Pfam" id="PF05699"/>
    </source>
</evidence>
<evidence type="ECO:0000256" key="2">
    <source>
        <dbReference type="ARBA" id="ARBA00022723"/>
    </source>
</evidence>
<organism evidence="9 10">
    <name type="scientific">Adineta ricciae</name>
    <name type="common">Rotifer</name>
    <dbReference type="NCBI Taxonomy" id="249248"/>
    <lineage>
        <taxon>Eukaryota</taxon>
        <taxon>Metazoa</taxon>
        <taxon>Spiralia</taxon>
        <taxon>Gnathifera</taxon>
        <taxon>Rotifera</taxon>
        <taxon>Eurotatoria</taxon>
        <taxon>Bdelloidea</taxon>
        <taxon>Adinetida</taxon>
        <taxon>Adinetidae</taxon>
        <taxon>Adineta</taxon>
    </lineage>
</organism>
<dbReference type="GO" id="GO:0008270">
    <property type="term" value="F:zinc ion binding"/>
    <property type="evidence" value="ECO:0007669"/>
    <property type="project" value="UniProtKB-KW"/>
</dbReference>
<evidence type="ECO:0000313" key="10">
    <source>
        <dbReference type="Proteomes" id="UP000663828"/>
    </source>
</evidence>
<feature type="compositionally biased region" description="Polar residues" evidence="6">
    <location>
        <begin position="61"/>
        <end position="71"/>
    </location>
</feature>
<feature type="compositionally biased region" description="Basic and acidic residues" evidence="6">
    <location>
        <begin position="378"/>
        <end position="391"/>
    </location>
</feature>
<dbReference type="InterPro" id="IPR052035">
    <property type="entry name" value="ZnF_BED_domain_contain"/>
</dbReference>
<accession>A0A816F069</accession>
<evidence type="ECO:0000256" key="6">
    <source>
        <dbReference type="SAM" id="MobiDB-lite"/>
    </source>
</evidence>
<evidence type="ECO:0000256" key="4">
    <source>
        <dbReference type="ARBA" id="ARBA00022833"/>
    </source>
</evidence>
<keyword evidence="2" id="KW-0479">Metal-binding</keyword>
<keyword evidence="10" id="KW-1185">Reference proteome</keyword>
<keyword evidence="4" id="KW-0862">Zinc</keyword>
<evidence type="ECO:0000256" key="3">
    <source>
        <dbReference type="ARBA" id="ARBA00022771"/>
    </source>
</evidence>
<dbReference type="GO" id="GO:0046983">
    <property type="term" value="F:protein dimerization activity"/>
    <property type="evidence" value="ECO:0007669"/>
    <property type="project" value="InterPro"/>
</dbReference>
<dbReference type="InterPro" id="IPR012337">
    <property type="entry name" value="RNaseH-like_sf"/>
</dbReference>
<feature type="domain" description="HAT C-terminal dimerisation" evidence="7">
    <location>
        <begin position="702"/>
        <end position="764"/>
    </location>
</feature>
<reference evidence="9" key="1">
    <citation type="submission" date="2021-02" db="EMBL/GenBank/DDBJ databases">
        <authorList>
            <person name="Nowell W R."/>
        </authorList>
    </citation>
    <scope>NUCLEOTIDE SEQUENCE</scope>
</reference>
<keyword evidence="5" id="KW-0539">Nucleus</keyword>
<dbReference type="Proteomes" id="UP000663828">
    <property type="component" value="Unassembled WGS sequence"/>
</dbReference>
<protein>
    <recommendedName>
        <fullName evidence="7">HAT C-terminal dimerisation domain-containing protein</fullName>
    </recommendedName>
</protein>
<proteinExistence type="predicted"/>
<feature type="region of interest" description="Disordered" evidence="6">
    <location>
        <begin position="47"/>
        <end position="77"/>
    </location>
</feature>
<evidence type="ECO:0000313" key="8">
    <source>
        <dbReference type="EMBL" id="CAF1487278.1"/>
    </source>
</evidence>
<sequence>MVKPPSKSIVEKGKSTDTRVSIAASIQRRTSTTTNPTRRRTIGIVVNDNNHSGTNKDDILDNTSIAPSHSDMSGDDANEFEQSTTVQKNTSPRTRPSLVKEFAEKLSPNEYQCRLCSKIYRCGAGTNANIRRHLANVHGKTELYSKSQIPTPPDSIAPARKNKLDEAAIKAIIIDSRSFGDFRRAGMQSFLRIATPGYHGPTARTVQRSLKKLYDEKKKALIEQLANIPCVSITADTWCSSRKHHYLCVTVHFISQNYEQHGTVLSFRRFHGRSFAIRLRRHIYTVLGMFGLEKGKVHGTTTDNGSDMRKATQYMKVFGVRLHCTAHGLNLVVQKSLNLWPKTESTTNDDSSASAATTNESNDEEYIYSEGSSDDGSVSERHPSSGSNDRDTDGEETDDTGNLNSDDDSSRSEDEDAAVLDVQDIGALMVKCRKLINTIRKSSILNNALLGLRGDLISVELVTDMRIRWNSTYKMIQRLLLYQHVLGVFYDNLDILDGVTSKQRKKLAEFKLSNSDWNLLLSMRGILERFNDATEILSGRSYPTLSLAYPVIYSLYKYLCHDSGDTTENTVKQIMLENFNKYILPIPDSKQAGILFSSAFLDPLVHETLLPEHKSKAEKFLVNEVKKYQKANSTTENVSQSGLTSAASQSTSSKSSIMLKKFLTKCGVNSTADAGGQCRALTIQQELARMVSLSKEDGCFSTFWQKHETTMPMLAVQAKKLLAISATSVPSESAFSVSNYVLRKNRLSLTSKNLKYCMFLKDKLDF</sequence>
<dbReference type="Proteomes" id="UP000663852">
    <property type="component" value="Unassembled WGS sequence"/>
</dbReference>
<dbReference type="PANTHER" id="PTHR46481">
    <property type="entry name" value="ZINC FINGER BED DOMAIN-CONTAINING PROTEIN 4"/>
    <property type="match status" value="1"/>
</dbReference>